<dbReference type="EMBL" id="CAUYUJ010014950">
    <property type="protein sequence ID" value="CAK0848123.1"/>
    <property type="molecule type" value="Genomic_DNA"/>
</dbReference>
<feature type="non-terminal residue" evidence="1">
    <location>
        <position position="55"/>
    </location>
</feature>
<dbReference type="Proteomes" id="UP001189429">
    <property type="component" value="Unassembled WGS sequence"/>
</dbReference>
<name>A0ABN9TPV1_9DINO</name>
<reference evidence="1" key="1">
    <citation type="submission" date="2023-10" db="EMBL/GenBank/DDBJ databases">
        <authorList>
            <person name="Chen Y."/>
            <person name="Shah S."/>
            <person name="Dougan E. K."/>
            <person name="Thang M."/>
            <person name="Chan C."/>
        </authorList>
    </citation>
    <scope>NUCLEOTIDE SEQUENCE [LARGE SCALE GENOMIC DNA]</scope>
</reference>
<feature type="non-terminal residue" evidence="1">
    <location>
        <position position="1"/>
    </location>
</feature>
<keyword evidence="2" id="KW-1185">Reference proteome</keyword>
<gene>
    <name evidence="1" type="ORF">PCOR1329_LOCUS41146</name>
</gene>
<organism evidence="1 2">
    <name type="scientific">Prorocentrum cordatum</name>
    <dbReference type="NCBI Taxonomy" id="2364126"/>
    <lineage>
        <taxon>Eukaryota</taxon>
        <taxon>Sar</taxon>
        <taxon>Alveolata</taxon>
        <taxon>Dinophyceae</taxon>
        <taxon>Prorocentrales</taxon>
        <taxon>Prorocentraceae</taxon>
        <taxon>Prorocentrum</taxon>
    </lineage>
</organism>
<accession>A0ABN9TPV1</accession>
<protein>
    <submittedName>
        <fullName evidence="1">Uncharacterized protein</fullName>
    </submittedName>
</protein>
<sequence length="55" mass="6230">ALGHDLPAGGPGERRWLCGTAPRRPVAGRCELRRGRRQLPRRARLRPGQLLLPRR</sequence>
<comment type="caution">
    <text evidence="1">The sequence shown here is derived from an EMBL/GenBank/DDBJ whole genome shotgun (WGS) entry which is preliminary data.</text>
</comment>
<evidence type="ECO:0000313" key="2">
    <source>
        <dbReference type="Proteomes" id="UP001189429"/>
    </source>
</evidence>
<proteinExistence type="predicted"/>
<evidence type="ECO:0000313" key="1">
    <source>
        <dbReference type="EMBL" id="CAK0848123.1"/>
    </source>
</evidence>